<dbReference type="PANTHER" id="PTHR38009">
    <property type="entry name" value="CONSERVED HYPOTHETICAL PHAGE TAIL PROTEIN"/>
    <property type="match status" value="1"/>
</dbReference>
<dbReference type="PANTHER" id="PTHR38009:SF1">
    <property type="entry name" value="CONSERVED HYPOTHETICAL PHAGE TAIL PROTEIN"/>
    <property type="match status" value="1"/>
</dbReference>
<organism evidence="1 2">
    <name type="scientific">Serratia ureilytica</name>
    <dbReference type="NCBI Taxonomy" id="300181"/>
    <lineage>
        <taxon>Bacteria</taxon>
        <taxon>Pseudomonadati</taxon>
        <taxon>Pseudomonadota</taxon>
        <taxon>Gammaproteobacteria</taxon>
        <taxon>Enterobacterales</taxon>
        <taxon>Yersiniaceae</taxon>
        <taxon>Serratia</taxon>
    </lineage>
</organism>
<proteinExistence type="predicted"/>
<evidence type="ECO:0000313" key="1">
    <source>
        <dbReference type="EMBL" id="MDQ1863855.1"/>
    </source>
</evidence>
<dbReference type="InterPro" id="IPR010667">
    <property type="entry name" value="Phage_T4_Gp19"/>
</dbReference>
<comment type="caution">
    <text evidence="1">The sequence shown here is derived from an EMBL/GenBank/DDBJ whole genome shotgun (WGS) entry which is preliminary data.</text>
</comment>
<dbReference type="NCBIfam" id="TIGR02241">
    <property type="entry name" value="conserved hypothetical phage tail region protein"/>
    <property type="match status" value="1"/>
</dbReference>
<dbReference type="InterPro" id="IPR011747">
    <property type="entry name" value="CHP02241"/>
</dbReference>
<dbReference type="EMBL" id="JAVCZN010000014">
    <property type="protein sequence ID" value="MDQ1863855.1"/>
    <property type="molecule type" value="Genomic_DNA"/>
</dbReference>
<accession>A0ABU0VSC9</accession>
<evidence type="ECO:0000313" key="2">
    <source>
        <dbReference type="Proteomes" id="UP001177872"/>
    </source>
</evidence>
<gene>
    <name evidence="1" type="ORF">Q6237_23005</name>
</gene>
<keyword evidence="2" id="KW-1185">Reference proteome</keyword>
<name>A0ABU0VSC9_9GAMM</name>
<reference evidence="1" key="1">
    <citation type="submission" date="2023-07" db="EMBL/GenBank/DDBJ databases">
        <title>In vitro acaricidal activity of Serratia ureilytica strains isolated from Mimosa pudica nodules againts the dust mite Tyrophagus putrescentiae.</title>
        <authorList>
            <person name="Wong-Villareal A."/>
            <person name="Cerqueda-Garcia D."/>
        </authorList>
    </citation>
    <scope>NUCLEOTIDE SEQUENCE</scope>
    <source>
        <strain evidence="1">UTS2</strain>
    </source>
</reference>
<dbReference type="Proteomes" id="UP001177872">
    <property type="component" value="Unassembled WGS sequence"/>
</dbReference>
<dbReference type="RefSeq" id="WP_306495002.1">
    <property type="nucleotide sequence ID" value="NZ_JAVCZM010000010.1"/>
</dbReference>
<protein>
    <submittedName>
        <fullName evidence="1">Phage tail protein</fullName>
    </submittedName>
</protein>
<sequence length="154" mass="16961">MKTAPLSLPSLSHRFLATFFIKGIPSPMDLRFSRISGLGRELQMTTLQEGGNNLGSVYLPERVQHGSLVLERGVMPVTPVTMMFDQVLGQFREKYLNVVILLLDGRGQPASGWTLTNALPVKWQTGELDASGSAVLIDTLELAYHELHWAGRVG</sequence>
<dbReference type="Pfam" id="PF06841">
    <property type="entry name" value="Phage_T4_gp19"/>
    <property type="match status" value="1"/>
</dbReference>